<name>A0A3G3BY52_9CAUD</name>
<dbReference type="GO" id="GO:0006355">
    <property type="term" value="P:regulation of DNA-templated transcription"/>
    <property type="evidence" value="ECO:0007669"/>
    <property type="project" value="InterPro"/>
</dbReference>
<dbReference type="GO" id="GO:0003677">
    <property type="term" value="F:DNA binding"/>
    <property type="evidence" value="ECO:0007669"/>
    <property type="project" value="InterPro"/>
</dbReference>
<evidence type="ECO:0000259" key="1">
    <source>
        <dbReference type="Pfam" id="PF03869"/>
    </source>
</evidence>
<gene>
    <name evidence="2" type="ORF">Edno5_0021</name>
</gene>
<sequence length="92" mass="10689">MKIRDIAPYGIRMPADLKEKLQAIAKKNGRSLNSEIVRILEEYVEPPKIDDMRALSESELSSPEKMHEWMRELSEKIKAIEKVVDKHLSKND</sequence>
<dbReference type="Pfam" id="PF03869">
    <property type="entry name" value="Arc"/>
    <property type="match status" value="1"/>
</dbReference>
<accession>A0A3G3BY52</accession>
<feature type="domain" description="Arc-like DNA binding" evidence="1">
    <location>
        <begin position="9"/>
        <end position="42"/>
    </location>
</feature>
<dbReference type="EMBL" id="MH898687">
    <property type="protein sequence ID" value="AYP69229.1"/>
    <property type="molecule type" value="Genomic_DNA"/>
</dbReference>
<dbReference type="InterPro" id="IPR005569">
    <property type="entry name" value="Arc_DNA-bd_dom"/>
</dbReference>
<reference evidence="2 3" key="1">
    <citation type="submission" date="2018-09" db="EMBL/GenBank/DDBJ databases">
        <title>Genomic characterization of Edwardsiella anguillarum, isolated from Greek aquaculture.</title>
        <authorList>
            <person name="Katharios P."/>
            <person name="Kalatzis P.G."/>
            <person name="Kokkari C."/>
            <person name="Wang Q."/>
        </authorList>
    </citation>
    <scope>NUCLEOTIDE SEQUENCE [LARGE SCALE GENOMIC DNA]</scope>
</reference>
<organism evidence="2 3">
    <name type="scientific">Edwardsiella phage Edno5</name>
    <dbReference type="NCBI Taxonomy" id="2419942"/>
    <lineage>
        <taxon>Viruses</taxon>
        <taxon>Duplodnaviria</taxon>
        <taxon>Heunggongvirae</taxon>
        <taxon>Uroviricota</taxon>
        <taxon>Caudoviricetes</taxon>
        <taxon>Gofduovirus</taxon>
        <taxon>Gofduovirus edno5</taxon>
    </lineage>
</organism>
<dbReference type="InterPro" id="IPR013321">
    <property type="entry name" value="Arc_rbn_hlx_hlx"/>
</dbReference>
<dbReference type="Gene3D" id="1.10.1220.10">
    <property type="entry name" value="Met repressor-like"/>
    <property type="match status" value="1"/>
</dbReference>
<evidence type="ECO:0000313" key="2">
    <source>
        <dbReference type="EMBL" id="AYP69229.1"/>
    </source>
</evidence>
<keyword evidence="3" id="KW-1185">Reference proteome</keyword>
<protein>
    <submittedName>
        <fullName evidence="2">Putative regulator protein Mnt-like DNA binding domain protein</fullName>
    </submittedName>
</protein>
<evidence type="ECO:0000313" key="3">
    <source>
        <dbReference type="Proteomes" id="UP000275234"/>
    </source>
</evidence>
<dbReference type="SUPFAM" id="SSF47598">
    <property type="entry name" value="Ribbon-helix-helix"/>
    <property type="match status" value="1"/>
</dbReference>
<dbReference type="InterPro" id="IPR010985">
    <property type="entry name" value="Ribbon_hlx_hlx"/>
</dbReference>
<proteinExistence type="predicted"/>
<dbReference type="Proteomes" id="UP000275234">
    <property type="component" value="Segment"/>
</dbReference>